<evidence type="ECO:0000256" key="5">
    <source>
        <dbReference type="ARBA" id="ARBA00023054"/>
    </source>
</evidence>
<comment type="subcellular location">
    <subcellularLocation>
        <location evidence="2">Chromosome</location>
        <location evidence="2">Centromere</location>
    </subcellularLocation>
    <subcellularLocation>
        <location evidence="1">Nucleus</location>
    </subcellularLocation>
</comment>
<name>A0A5J5F628_9PEZI</name>
<dbReference type="OrthoDB" id="9445768at2759"/>
<evidence type="ECO:0000313" key="10">
    <source>
        <dbReference type="EMBL" id="KAA8912331.1"/>
    </source>
</evidence>
<feature type="compositionally biased region" description="Basic and acidic residues" evidence="9">
    <location>
        <begin position="245"/>
        <end position="262"/>
    </location>
</feature>
<evidence type="ECO:0000256" key="1">
    <source>
        <dbReference type="ARBA" id="ARBA00004123"/>
    </source>
</evidence>
<dbReference type="AlphaFoldDB" id="A0A5J5F628"/>
<proteinExistence type="inferred from homology"/>
<keyword evidence="6" id="KW-0539">Nucleus</keyword>
<sequence length="337" mass="38067">MATPTPQSVRSRLWGLTNLSHSTLHDVRPLNEPPSAALIDPELKKAKTELRRLLVDEEMAIATLQTQLADLPADPQRRLRAEIAANRETFNTPGYYPPPASPLNKIIAYRYVLSAITAYAELIPISRREVEDMQKELAAAKATLNEQEALKAVLEKRVAELKNPEAILVGADDSVVGMKMRSKRLRTKTGRTIKALHTFFERHLVTALAMEELGGPIVGLGREAVDGKKLLRKAKGQMTIEEAFRAGRKKERERERERRARNDEEEEEEDEEEDEVVGELESLLEDLMEKSLEADPYVALKRESAVARFLVRAKVAEFHPRDAKRLKLLNFAGTFED</sequence>
<organism evidence="10 11">
    <name type="scientific">Sphaerosporella brunnea</name>
    <dbReference type="NCBI Taxonomy" id="1250544"/>
    <lineage>
        <taxon>Eukaryota</taxon>
        <taxon>Fungi</taxon>
        <taxon>Dikarya</taxon>
        <taxon>Ascomycota</taxon>
        <taxon>Pezizomycotina</taxon>
        <taxon>Pezizomycetes</taxon>
        <taxon>Pezizales</taxon>
        <taxon>Pyronemataceae</taxon>
        <taxon>Sphaerosporella</taxon>
    </lineage>
</organism>
<accession>A0A5J5F628</accession>
<keyword evidence="4" id="KW-0158">Chromosome</keyword>
<feature type="region of interest" description="Disordered" evidence="9">
    <location>
        <begin position="245"/>
        <end position="276"/>
    </location>
</feature>
<dbReference type="GO" id="GO:0005634">
    <property type="term" value="C:nucleus"/>
    <property type="evidence" value="ECO:0007669"/>
    <property type="project" value="UniProtKB-SubCell"/>
</dbReference>
<dbReference type="GO" id="GO:0000775">
    <property type="term" value="C:chromosome, centromeric region"/>
    <property type="evidence" value="ECO:0007669"/>
    <property type="project" value="UniProtKB-SubCell"/>
</dbReference>
<gene>
    <name evidence="10" type="ORF">FN846DRAFT_933602</name>
</gene>
<feature type="coiled-coil region" evidence="8">
    <location>
        <begin position="127"/>
        <end position="157"/>
    </location>
</feature>
<evidence type="ECO:0000256" key="2">
    <source>
        <dbReference type="ARBA" id="ARBA00004584"/>
    </source>
</evidence>
<evidence type="ECO:0008006" key="12">
    <source>
        <dbReference type="Google" id="ProtNLM"/>
    </source>
</evidence>
<protein>
    <recommendedName>
        <fullName evidence="12">Centromere protein Cenp-K</fullName>
    </recommendedName>
</protein>
<evidence type="ECO:0000256" key="7">
    <source>
        <dbReference type="ARBA" id="ARBA00023328"/>
    </source>
</evidence>
<dbReference type="EMBL" id="VXIS01000025">
    <property type="protein sequence ID" value="KAA8912331.1"/>
    <property type="molecule type" value="Genomic_DNA"/>
</dbReference>
<dbReference type="Proteomes" id="UP000326924">
    <property type="component" value="Unassembled WGS sequence"/>
</dbReference>
<evidence type="ECO:0000256" key="8">
    <source>
        <dbReference type="SAM" id="Coils"/>
    </source>
</evidence>
<comment type="similarity">
    <text evidence="3">Belongs to the CENP-K/MCM22 family.</text>
</comment>
<evidence type="ECO:0000256" key="3">
    <source>
        <dbReference type="ARBA" id="ARBA00005795"/>
    </source>
</evidence>
<comment type="caution">
    <text evidence="10">The sequence shown here is derived from an EMBL/GenBank/DDBJ whole genome shotgun (WGS) entry which is preliminary data.</text>
</comment>
<dbReference type="PANTHER" id="PTHR14401:SF6">
    <property type="entry name" value="CENTROMERE PROTEIN K"/>
    <property type="match status" value="1"/>
</dbReference>
<dbReference type="InterPro" id="IPR020993">
    <property type="entry name" value="Centromere_CenpK"/>
</dbReference>
<reference evidence="10 11" key="1">
    <citation type="submission" date="2019-09" db="EMBL/GenBank/DDBJ databases">
        <title>Draft genome of the ectomycorrhizal ascomycete Sphaerosporella brunnea.</title>
        <authorList>
            <consortium name="DOE Joint Genome Institute"/>
            <person name="Benucci G.M."/>
            <person name="Marozzi G."/>
            <person name="Antonielli L."/>
            <person name="Sanchez S."/>
            <person name="Marco P."/>
            <person name="Wang X."/>
            <person name="Falini L.B."/>
            <person name="Barry K."/>
            <person name="Haridas S."/>
            <person name="Lipzen A."/>
            <person name="Labutti K."/>
            <person name="Grigoriev I.V."/>
            <person name="Murat C."/>
            <person name="Martin F."/>
            <person name="Albertini E."/>
            <person name="Donnini D."/>
            <person name="Bonito G."/>
        </authorList>
    </citation>
    <scope>NUCLEOTIDE SEQUENCE [LARGE SCALE GENOMIC DNA]</scope>
    <source>
        <strain evidence="10 11">Sb_GMNB300</strain>
    </source>
</reference>
<dbReference type="InParanoid" id="A0A5J5F628"/>
<dbReference type="GO" id="GO:0000070">
    <property type="term" value="P:mitotic sister chromatid segregation"/>
    <property type="evidence" value="ECO:0007669"/>
    <property type="project" value="TreeGrafter"/>
</dbReference>
<evidence type="ECO:0000256" key="6">
    <source>
        <dbReference type="ARBA" id="ARBA00023242"/>
    </source>
</evidence>
<dbReference type="GO" id="GO:0051382">
    <property type="term" value="P:kinetochore assembly"/>
    <property type="evidence" value="ECO:0007669"/>
    <property type="project" value="InterPro"/>
</dbReference>
<keyword evidence="7" id="KW-0137">Centromere</keyword>
<evidence type="ECO:0000256" key="9">
    <source>
        <dbReference type="SAM" id="MobiDB-lite"/>
    </source>
</evidence>
<dbReference type="PANTHER" id="PTHR14401">
    <property type="entry name" value="CENTROMERE PROTEIN K"/>
    <property type="match status" value="1"/>
</dbReference>
<evidence type="ECO:0000256" key="4">
    <source>
        <dbReference type="ARBA" id="ARBA00022454"/>
    </source>
</evidence>
<feature type="compositionally biased region" description="Acidic residues" evidence="9">
    <location>
        <begin position="263"/>
        <end position="276"/>
    </location>
</feature>
<evidence type="ECO:0000313" key="11">
    <source>
        <dbReference type="Proteomes" id="UP000326924"/>
    </source>
</evidence>
<keyword evidence="5 8" id="KW-0175">Coiled coil</keyword>
<keyword evidence="11" id="KW-1185">Reference proteome</keyword>